<proteinExistence type="predicted"/>
<keyword evidence="3" id="KW-1185">Reference proteome</keyword>
<dbReference type="HOGENOM" id="CLU_2040546_0_0_1"/>
<feature type="region of interest" description="Disordered" evidence="1">
    <location>
        <begin position="85"/>
        <end position="121"/>
    </location>
</feature>
<dbReference type="PhylomeDB" id="B4NVI7"/>
<reference evidence="2 3" key="1">
    <citation type="journal article" date="2007" name="Nature">
        <title>Evolution of genes and genomes on the Drosophila phylogeny.</title>
        <authorList>
            <consortium name="Drosophila 12 Genomes Consortium"/>
            <person name="Clark A.G."/>
            <person name="Eisen M.B."/>
            <person name="Smith D.R."/>
            <person name="Bergman C.M."/>
            <person name="Oliver B."/>
            <person name="Markow T.A."/>
            <person name="Kaufman T.C."/>
            <person name="Kellis M."/>
            <person name="Gelbart W."/>
            <person name="Iyer V.N."/>
            <person name="Pollard D.A."/>
            <person name="Sackton T.B."/>
            <person name="Larracuente A.M."/>
            <person name="Singh N.D."/>
            <person name="Abad J.P."/>
            <person name="Abt D.N."/>
            <person name="Adryan B."/>
            <person name="Aguade M."/>
            <person name="Akashi H."/>
            <person name="Anderson W.W."/>
            <person name="Aquadro C.F."/>
            <person name="Ardell D.H."/>
            <person name="Arguello R."/>
            <person name="Artieri C.G."/>
            <person name="Barbash D.A."/>
            <person name="Barker D."/>
            <person name="Barsanti P."/>
            <person name="Batterham P."/>
            <person name="Batzoglou S."/>
            <person name="Begun D."/>
            <person name="Bhutkar A."/>
            <person name="Blanco E."/>
            <person name="Bosak S.A."/>
            <person name="Bradley R.K."/>
            <person name="Brand A.D."/>
            <person name="Brent M.R."/>
            <person name="Brooks A.N."/>
            <person name="Brown R.H."/>
            <person name="Butlin R.K."/>
            <person name="Caggese C."/>
            <person name="Calvi B.R."/>
            <person name="Bernardo de Carvalho A."/>
            <person name="Caspi A."/>
            <person name="Castrezana S."/>
            <person name="Celniker S.E."/>
            <person name="Chang J.L."/>
            <person name="Chapple C."/>
            <person name="Chatterji S."/>
            <person name="Chinwalla A."/>
            <person name="Civetta A."/>
            <person name="Clifton S.W."/>
            <person name="Comeron J.M."/>
            <person name="Costello J.C."/>
            <person name="Coyne J.A."/>
            <person name="Daub J."/>
            <person name="David R.G."/>
            <person name="Delcher A.L."/>
            <person name="Delehaunty K."/>
            <person name="Do C.B."/>
            <person name="Ebling H."/>
            <person name="Edwards K."/>
            <person name="Eickbush T."/>
            <person name="Evans J.D."/>
            <person name="Filipski A."/>
            <person name="Findeiss S."/>
            <person name="Freyhult E."/>
            <person name="Fulton L."/>
            <person name="Fulton R."/>
            <person name="Garcia A.C."/>
            <person name="Gardiner A."/>
            <person name="Garfield D.A."/>
            <person name="Garvin B.E."/>
            <person name="Gibson G."/>
            <person name="Gilbert D."/>
            <person name="Gnerre S."/>
            <person name="Godfrey J."/>
            <person name="Good R."/>
            <person name="Gotea V."/>
            <person name="Gravely B."/>
            <person name="Greenberg A.J."/>
            <person name="Griffiths-Jones S."/>
            <person name="Gross S."/>
            <person name="Guigo R."/>
            <person name="Gustafson E.A."/>
            <person name="Haerty W."/>
            <person name="Hahn M.W."/>
            <person name="Halligan D.L."/>
            <person name="Halpern A.L."/>
            <person name="Halter G.M."/>
            <person name="Han M.V."/>
            <person name="Heger A."/>
            <person name="Hillier L."/>
            <person name="Hinrichs A.S."/>
            <person name="Holmes I."/>
            <person name="Hoskins R.A."/>
            <person name="Hubisz M.J."/>
            <person name="Hultmark D."/>
            <person name="Huntley M.A."/>
            <person name="Jaffe D.B."/>
            <person name="Jagadeeshan S."/>
            <person name="Jeck W.R."/>
            <person name="Johnson J."/>
            <person name="Jones C.D."/>
            <person name="Jordan W.C."/>
            <person name="Karpen G.H."/>
            <person name="Kataoka E."/>
            <person name="Keightley P.D."/>
            <person name="Kheradpour P."/>
            <person name="Kirkness E.F."/>
            <person name="Koerich L.B."/>
            <person name="Kristiansen K."/>
            <person name="Kudrna D."/>
            <person name="Kulathinal R.J."/>
            <person name="Kumar S."/>
            <person name="Kwok R."/>
            <person name="Lander E."/>
            <person name="Langley C.H."/>
            <person name="Lapoint R."/>
            <person name="Lazzaro B.P."/>
            <person name="Lee S.J."/>
            <person name="Levesque L."/>
            <person name="Li R."/>
            <person name="Lin C.F."/>
            <person name="Lin M.F."/>
            <person name="Lindblad-Toh K."/>
            <person name="Llopart A."/>
            <person name="Long M."/>
            <person name="Low L."/>
            <person name="Lozovsky E."/>
            <person name="Lu J."/>
            <person name="Luo M."/>
            <person name="Machado C.A."/>
            <person name="Makalowski W."/>
            <person name="Marzo M."/>
            <person name="Matsuda M."/>
            <person name="Matzkin L."/>
            <person name="McAllister B."/>
            <person name="McBride C.S."/>
            <person name="McKernan B."/>
            <person name="McKernan K."/>
            <person name="Mendez-Lago M."/>
            <person name="Minx P."/>
            <person name="Mollenhauer M.U."/>
            <person name="Montooth K."/>
            <person name="Mount S.M."/>
            <person name="Mu X."/>
            <person name="Myers E."/>
            <person name="Negre B."/>
            <person name="Newfeld S."/>
            <person name="Nielsen R."/>
            <person name="Noor M.A."/>
            <person name="O'Grady P."/>
            <person name="Pachter L."/>
            <person name="Papaceit M."/>
            <person name="Parisi M.J."/>
            <person name="Parisi M."/>
            <person name="Parts L."/>
            <person name="Pedersen J.S."/>
            <person name="Pesole G."/>
            <person name="Phillippy A.M."/>
            <person name="Ponting C.P."/>
            <person name="Pop M."/>
            <person name="Porcelli D."/>
            <person name="Powell J.R."/>
            <person name="Prohaska S."/>
            <person name="Pruitt K."/>
            <person name="Puig M."/>
            <person name="Quesneville H."/>
            <person name="Ram K.R."/>
            <person name="Rand D."/>
            <person name="Rasmussen M.D."/>
            <person name="Reed L.K."/>
            <person name="Reenan R."/>
            <person name="Reily A."/>
            <person name="Remington K.A."/>
            <person name="Rieger T.T."/>
            <person name="Ritchie M.G."/>
            <person name="Robin C."/>
            <person name="Rogers Y.H."/>
            <person name="Rohde C."/>
            <person name="Rozas J."/>
            <person name="Rubenfield M.J."/>
            <person name="Ruiz A."/>
            <person name="Russo S."/>
            <person name="Salzberg S.L."/>
            <person name="Sanchez-Gracia A."/>
            <person name="Saranga D.J."/>
            <person name="Sato H."/>
            <person name="Schaeffer S.W."/>
            <person name="Schatz M.C."/>
            <person name="Schlenke T."/>
            <person name="Schwartz R."/>
            <person name="Segarra C."/>
            <person name="Singh R.S."/>
            <person name="Sirot L."/>
            <person name="Sirota M."/>
            <person name="Sisneros N.B."/>
            <person name="Smith C.D."/>
            <person name="Smith T.F."/>
            <person name="Spieth J."/>
            <person name="Stage D.E."/>
            <person name="Stark A."/>
            <person name="Stephan W."/>
            <person name="Strausberg R.L."/>
            <person name="Strempel S."/>
            <person name="Sturgill D."/>
            <person name="Sutton G."/>
            <person name="Sutton G.G."/>
            <person name="Tao W."/>
            <person name="Teichmann S."/>
            <person name="Tobari Y.N."/>
            <person name="Tomimura Y."/>
            <person name="Tsolas J.M."/>
            <person name="Valente V.L."/>
            <person name="Venter E."/>
            <person name="Venter J.C."/>
            <person name="Vicario S."/>
            <person name="Vieira F.G."/>
            <person name="Vilella A.J."/>
            <person name="Villasante A."/>
            <person name="Walenz B."/>
            <person name="Wang J."/>
            <person name="Wasserman M."/>
            <person name="Watts T."/>
            <person name="Wilson D."/>
            <person name="Wilson R.K."/>
            <person name="Wing R.A."/>
            <person name="Wolfner M.F."/>
            <person name="Wong A."/>
            <person name="Wong G.K."/>
            <person name="Wu C.I."/>
            <person name="Wu G."/>
            <person name="Yamamoto D."/>
            <person name="Yang H.P."/>
            <person name="Yang S.P."/>
            <person name="Yorke J.A."/>
            <person name="Yoshida K."/>
            <person name="Zdobnov E."/>
            <person name="Zhang P."/>
            <person name="Zhang Y."/>
            <person name="Zimin A.V."/>
            <person name="Baldwin J."/>
            <person name="Abdouelleil A."/>
            <person name="Abdulkadir J."/>
            <person name="Abebe A."/>
            <person name="Abera B."/>
            <person name="Abreu J."/>
            <person name="Acer S.C."/>
            <person name="Aftuck L."/>
            <person name="Alexander A."/>
            <person name="An P."/>
            <person name="Anderson E."/>
            <person name="Anderson S."/>
            <person name="Arachi H."/>
            <person name="Azer M."/>
            <person name="Bachantsang P."/>
            <person name="Barry A."/>
            <person name="Bayul T."/>
            <person name="Berlin A."/>
            <person name="Bessette D."/>
            <person name="Bloom T."/>
            <person name="Blye J."/>
            <person name="Boguslavskiy L."/>
            <person name="Bonnet C."/>
            <person name="Boukhgalter B."/>
            <person name="Bourzgui I."/>
            <person name="Brown A."/>
            <person name="Cahill P."/>
            <person name="Channer S."/>
            <person name="Cheshatsang Y."/>
            <person name="Chuda L."/>
            <person name="Citroen M."/>
            <person name="Collymore A."/>
            <person name="Cooke P."/>
            <person name="Costello M."/>
            <person name="D'Aco K."/>
            <person name="Daza R."/>
            <person name="De Haan G."/>
            <person name="DeGray S."/>
            <person name="DeMaso C."/>
            <person name="Dhargay N."/>
            <person name="Dooley K."/>
            <person name="Dooley E."/>
            <person name="Doricent M."/>
            <person name="Dorje P."/>
            <person name="Dorjee K."/>
            <person name="Dupes A."/>
            <person name="Elong R."/>
            <person name="Falk J."/>
            <person name="Farina A."/>
            <person name="Faro S."/>
            <person name="Ferguson D."/>
            <person name="Fisher S."/>
            <person name="Foley C.D."/>
            <person name="Franke A."/>
            <person name="Friedrich D."/>
            <person name="Gadbois L."/>
            <person name="Gearin G."/>
            <person name="Gearin C.R."/>
            <person name="Giannoukos G."/>
            <person name="Goode T."/>
            <person name="Graham J."/>
            <person name="Grandbois E."/>
            <person name="Grewal S."/>
            <person name="Gyaltsen K."/>
            <person name="Hafez N."/>
            <person name="Hagos B."/>
            <person name="Hall J."/>
            <person name="Henson C."/>
            <person name="Hollinger A."/>
            <person name="Honan T."/>
            <person name="Huard M.D."/>
            <person name="Hughes L."/>
            <person name="Hurhula B."/>
            <person name="Husby M.E."/>
            <person name="Kamat A."/>
            <person name="Kanga B."/>
            <person name="Kashin S."/>
            <person name="Khazanovich D."/>
            <person name="Kisner P."/>
            <person name="Lance K."/>
            <person name="Lara M."/>
            <person name="Lee W."/>
            <person name="Lennon N."/>
            <person name="Letendre F."/>
            <person name="LeVine R."/>
            <person name="Lipovsky A."/>
            <person name="Liu X."/>
            <person name="Liu J."/>
            <person name="Liu S."/>
            <person name="Lokyitsang T."/>
            <person name="Lokyitsang Y."/>
            <person name="Lubonja R."/>
            <person name="Lui A."/>
            <person name="MacDonald P."/>
            <person name="Magnisalis V."/>
            <person name="Maru K."/>
            <person name="Matthews C."/>
            <person name="McCusker W."/>
            <person name="McDonough S."/>
            <person name="Mehta T."/>
            <person name="Meldrim J."/>
            <person name="Meneus L."/>
            <person name="Mihai O."/>
            <person name="Mihalev A."/>
            <person name="Mihova T."/>
            <person name="Mittelman R."/>
            <person name="Mlenga V."/>
            <person name="Montmayeur A."/>
            <person name="Mulrain L."/>
            <person name="Navidi A."/>
            <person name="Naylor J."/>
            <person name="Negash T."/>
            <person name="Nguyen T."/>
            <person name="Nguyen N."/>
            <person name="Nicol R."/>
            <person name="Norbu C."/>
            <person name="Norbu N."/>
            <person name="Novod N."/>
            <person name="O'Neill B."/>
            <person name="Osman S."/>
            <person name="Markiewicz E."/>
            <person name="Oyono O.L."/>
            <person name="Patti C."/>
            <person name="Phunkhang P."/>
            <person name="Pierre F."/>
            <person name="Priest M."/>
            <person name="Raghuraman S."/>
            <person name="Rege F."/>
            <person name="Reyes R."/>
            <person name="Rise C."/>
            <person name="Rogov P."/>
            <person name="Ross K."/>
            <person name="Ryan E."/>
            <person name="Settipalli S."/>
            <person name="Shea T."/>
            <person name="Sherpa N."/>
            <person name="Shi L."/>
            <person name="Shih D."/>
            <person name="Sparrow T."/>
            <person name="Spaulding J."/>
            <person name="Stalker J."/>
            <person name="Stange-Thomann N."/>
            <person name="Stavropoulos S."/>
            <person name="Stone C."/>
            <person name="Strader C."/>
            <person name="Tesfaye S."/>
            <person name="Thomson T."/>
            <person name="Thoulutsang Y."/>
            <person name="Thoulutsang D."/>
            <person name="Topham K."/>
            <person name="Topping I."/>
            <person name="Tsamla T."/>
            <person name="Vassiliev H."/>
            <person name="Vo A."/>
            <person name="Wangchuk T."/>
            <person name="Wangdi T."/>
            <person name="Weiand M."/>
            <person name="Wilkinson J."/>
            <person name="Wilson A."/>
            <person name="Yadav S."/>
            <person name="Young G."/>
            <person name="Yu Q."/>
            <person name="Zembek L."/>
            <person name="Zhong D."/>
            <person name="Zimmer A."/>
            <person name="Zwirko Z."/>
            <person name="Jaffe D.B."/>
            <person name="Alvarez P."/>
            <person name="Brockman W."/>
            <person name="Butler J."/>
            <person name="Chin C."/>
            <person name="Gnerre S."/>
            <person name="Grabherr M."/>
            <person name="Kleber M."/>
            <person name="Mauceli E."/>
            <person name="MacCallum I."/>
        </authorList>
    </citation>
    <scope>NUCLEOTIDE SEQUENCE [LARGE SCALE GENOMIC DNA]</scope>
    <source>
        <strain evidence="3">white501</strain>
    </source>
</reference>
<dbReference type="Proteomes" id="UP000000304">
    <property type="component" value="Unassembled WGS sequence"/>
</dbReference>
<protein>
    <submittedName>
        <fullName evidence="2">GD19240</fullName>
    </submittedName>
</protein>
<gene>
    <name evidence="2" type="primary">Dsim\GD19240</name>
    <name evidence="2" type="ORF">Dsim_GD19240</name>
</gene>
<evidence type="ECO:0000313" key="3">
    <source>
        <dbReference type="Proteomes" id="UP000000304"/>
    </source>
</evidence>
<organism evidence="2 3">
    <name type="scientific">Drosophila simulans</name>
    <name type="common">Fruit fly</name>
    <dbReference type="NCBI Taxonomy" id="7240"/>
    <lineage>
        <taxon>Eukaryota</taxon>
        <taxon>Metazoa</taxon>
        <taxon>Ecdysozoa</taxon>
        <taxon>Arthropoda</taxon>
        <taxon>Hexapoda</taxon>
        <taxon>Insecta</taxon>
        <taxon>Pterygota</taxon>
        <taxon>Neoptera</taxon>
        <taxon>Endopterygota</taxon>
        <taxon>Diptera</taxon>
        <taxon>Brachycera</taxon>
        <taxon>Muscomorpha</taxon>
        <taxon>Ephydroidea</taxon>
        <taxon>Drosophilidae</taxon>
        <taxon>Drosophila</taxon>
        <taxon>Sophophora</taxon>
    </lineage>
</organism>
<dbReference type="AlphaFoldDB" id="B4NVI7"/>
<sequence length="121" mass="14149">MKPEGLRRRNHHKQVEILGVEKKDLTCRKDHWSQWPAKTVRRVVFQRRRQRRSGFEKDSGVSGRQRWSQDERCLAQGRYTVPHNILVPAGPTRRPRQGASSTTEARRCRRNAAGVVRSPKK</sequence>
<feature type="region of interest" description="Disordered" evidence="1">
    <location>
        <begin position="49"/>
        <end position="69"/>
    </location>
</feature>
<accession>B4NVI7</accession>
<name>B4NVI7_DROSI</name>
<dbReference type="EMBL" id="CH988250">
    <property type="protein sequence ID" value="EDX16074.1"/>
    <property type="molecule type" value="Genomic_DNA"/>
</dbReference>
<evidence type="ECO:0000313" key="2">
    <source>
        <dbReference type="EMBL" id="EDX16074.1"/>
    </source>
</evidence>
<evidence type="ECO:0000256" key="1">
    <source>
        <dbReference type="SAM" id="MobiDB-lite"/>
    </source>
</evidence>